<keyword evidence="4" id="KW-1185">Reference proteome</keyword>
<dbReference type="SUPFAM" id="SSF52317">
    <property type="entry name" value="Class I glutamine amidotransferase-like"/>
    <property type="match status" value="1"/>
</dbReference>
<protein>
    <submittedName>
        <fullName evidence="3">ThuA domain-containing protein</fullName>
    </submittedName>
</protein>
<sequence length="287" mass="32647">MSTRNSLFRKISKVIGFVVLGIALLMGAFVIMGLYVTRKLPWQTPIFDTVRPADPGIIGSKGVLIFSKTNGFRHESIEKGIEAFQKAGKERGWDVRATENGAFFTDDYLKRFKVVVFLSTTGDILTPEQKKSFASFIENGGGYVGIHSACDTEYDWTWYDHLIGTHFRDHTLFPEQLPEAVLVTEIKDHPTTKHLPAHWKKSDEWYNFKQNVRGKGNIQILLSVDESSYPASWPKAMGGDHPISWTNQINKGRMFYCALGHTEETFTNRYSFLHLVMGIEWAGQFVE</sequence>
<evidence type="ECO:0000256" key="1">
    <source>
        <dbReference type="SAM" id="Phobius"/>
    </source>
</evidence>
<comment type="caution">
    <text evidence="3">The sequence shown here is derived from an EMBL/GenBank/DDBJ whole genome shotgun (WGS) entry which is preliminary data.</text>
</comment>
<dbReference type="Pfam" id="PF06283">
    <property type="entry name" value="ThuA"/>
    <property type="match status" value="1"/>
</dbReference>
<dbReference type="PANTHER" id="PTHR40469:SF2">
    <property type="entry name" value="GALACTOSE-BINDING DOMAIN-LIKE SUPERFAMILY PROTEIN"/>
    <property type="match status" value="1"/>
</dbReference>
<dbReference type="AlphaFoldDB" id="A0AAE3R1V9"/>
<dbReference type="Proteomes" id="UP001232063">
    <property type="component" value="Unassembled WGS sequence"/>
</dbReference>
<evidence type="ECO:0000313" key="4">
    <source>
        <dbReference type="Proteomes" id="UP001232063"/>
    </source>
</evidence>
<feature type="domain" description="ThuA-like" evidence="2">
    <location>
        <begin position="63"/>
        <end position="282"/>
    </location>
</feature>
<reference evidence="3" key="1">
    <citation type="submission" date="2023-05" db="EMBL/GenBank/DDBJ databases">
        <authorList>
            <person name="Zhang X."/>
        </authorList>
    </citation>
    <scope>NUCLEOTIDE SEQUENCE</scope>
    <source>
        <strain evidence="3">BD1B2-1</strain>
    </source>
</reference>
<keyword evidence="1" id="KW-0812">Transmembrane</keyword>
<dbReference type="Gene3D" id="3.40.50.880">
    <property type="match status" value="1"/>
</dbReference>
<evidence type="ECO:0000259" key="2">
    <source>
        <dbReference type="Pfam" id="PF06283"/>
    </source>
</evidence>
<keyword evidence="1" id="KW-0472">Membrane</keyword>
<organism evidence="3 4">
    <name type="scientific">Xanthocytophaga agilis</name>
    <dbReference type="NCBI Taxonomy" id="3048010"/>
    <lineage>
        <taxon>Bacteria</taxon>
        <taxon>Pseudomonadati</taxon>
        <taxon>Bacteroidota</taxon>
        <taxon>Cytophagia</taxon>
        <taxon>Cytophagales</taxon>
        <taxon>Rhodocytophagaceae</taxon>
        <taxon>Xanthocytophaga</taxon>
    </lineage>
</organism>
<proteinExistence type="predicted"/>
<evidence type="ECO:0000313" key="3">
    <source>
        <dbReference type="EMBL" id="MDJ1502146.1"/>
    </source>
</evidence>
<feature type="transmembrane region" description="Helical" evidence="1">
    <location>
        <begin position="14"/>
        <end position="36"/>
    </location>
</feature>
<accession>A0AAE3R1V9</accession>
<dbReference type="InterPro" id="IPR029062">
    <property type="entry name" value="Class_I_gatase-like"/>
</dbReference>
<dbReference type="PANTHER" id="PTHR40469">
    <property type="entry name" value="SECRETED GLYCOSYL HYDROLASE"/>
    <property type="match status" value="1"/>
</dbReference>
<dbReference type="InterPro" id="IPR029010">
    <property type="entry name" value="ThuA-like"/>
</dbReference>
<dbReference type="RefSeq" id="WP_314512032.1">
    <property type="nucleotide sequence ID" value="NZ_JASJOU010000005.1"/>
</dbReference>
<keyword evidence="1" id="KW-1133">Transmembrane helix</keyword>
<gene>
    <name evidence="3" type="ORF">QNI22_15880</name>
</gene>
<name>A0AAE3R1V9_9BACT</name>
<dbReference type="EMBL" id="JASJOU010000005">
    <property type="protein sequence ID" value="MDJ1502146.1"/>
    <property type="molecule type" value="Genomic_DNA"/>
</dbReference>